<dbReference type="Gene3D" id="2.60.300.12">
    <property type="entry name" value="HesB-like domain"/>
    <property type="match status" value="1"/>
</dbReference>
<dbReference type="NCBIfam" id="TIGR00049">
    <property type="entry name" value="iron-sulfur cluster assembly accessory protein"/>
    <property type="match status" value="1"/>
</dbReference>
<dbReference type="SUPFAM" id="SSF89360">
    <property type="entry name" value="HesB-like domain"/>
    <property type="match status" value="1"/>
</dbReference>
<organism evidence="2 3">
    <name type="scientific">Uliginosibacterium aquaticum</name>
    <dbReference type="NCBI Taxonomy" id="2731212"/>
    <lineage>
        <taxon>Bacteria</taxon>
        <taxon>Pseudomonadati</taxon>
        <taxon>Pseudomonadota</taxon>
        <taxon>Betaproteobacteria</taxon>
        <taxon>Rhodocyclales</taxon>
        <taxon>Zoogloeaceae</taxon>
        <taxon>Uliginosibacterium</taxon>
    </lineage>
</organism>
<dbReference type="Proteomes" id="UP000778523">
    <property type="component" value="Unassembled WGS sequence"/>
</dbReference>
<dbReference type="PANTHER" id="PTHR43011:SF1">
    <property type="entry name" value="IRON-SULFUR CLUSTER ASSEMBLY 2 HOMOLOG, MITOCHONDRIAL"/>
    <property type="match status" value="1"/>
</dbReference>
<gene>
    <name evidence="2" type="ORF">HJ583_007475</name>
</gene>
<evidence type="ECO:0000313" key="3">
    <source>
        <dbReference type="Proteomes" id="UP000778523"/>
    </source>
</evidence>
<feature type="domain" description="Core" evidence="1">
    <location>
        <begin position="3"/>
        <end position="98"/>
    </location>
</feature>
<comment type="caution">
    <text evidence="2">The sequence shown here is derived from an EMBL/GenBank/DDBJ whole genome shotgun (WGS) entry which is preliminary data.</text>
</comment>
<dbReference type="PANTHER" id="PTHR43011">
    <property type="entry name" value="IRON-SULFUR CLUSTER ASSEMBLY 2 HOMOLOG, MITOCHONDRIAL"/>
    <property type="match status" value="1"/>
</dbReference>
<proteinExistence type="predicted"/>
<dbReference type="RefSeq" id="WP_101943606.1">
    <property type="nucleotide sequence ID" value="NZ_JABCSC020000002.1"/>
</dbReference>
<dbReference type="EMBL" id="JABCSC020000002">
    <property type="protein sequence ID" value="NSL54861.1"/>
    <property type="molecule type" value="Genomic_DNA"/>
</dbReference>
<reference evidence="2 3" key="1">
    <citation type="submission" date="2020-06" db="EMBL/GenBank/DDBJ databases">
        <title>Draft genome of Uliginosibacterium sp. IMCC34675.</title>
        <authorList>
            <person name="Song J."/>
        </authorList>
    </citation>
    <scope>NUCLEOTIDE SEQUENCE [LARGE SCALE GENOMIC DNA]</scope>
    <source>
        <strain evidence="2 3">IMCC34675</strain>
    </source>
</reference>
<dbReference type="InterPro" id="IPR016092">
    <property type="entry name" value="ATAP"/>
</dbReference>
<evidence type="ECO:0000313" key="2">
    <source>
        <dbReference type="EMBL" id="NSL54861.1"/>
    </source>
</evidence>
<sequence length="135" mass="13898">MTNVTLTPAANKFISRMVRFSGQPEGAGFRLHVTEGGCSGFNAEFSVEAAPQAGDSIVEVAGVKMFFTSASRLLLEGVTIDFTDTPTKSGLSFINPNQAPCACSSSGPSDHAHGHSHGASAPAVATVSIASIRRS</sequence>
<accession>A0ABX2IE69</accession>
<dbReference type="InterPro" id="IPR035903">
    <property type="entry name" value="HesB-like_dom_sf"/>
</dbReference>
<evidence type="ECO:0000259" key="1">
    <source>
        <dbReference type="Pfam" id="PF01521"/>
    </source>
</evidence>
<name>A0ABX2IE69_9RHOO</name>
<dbReference type="InterPro" id="IPR000361">
    <property type="entry name" value="ATAP_core_dom"/>
</dbReference>
<dbReference type="Pfam" id="PF01521">
    <property type="entry name" value="Fe-S_biosyn"/>
    <property type="match status" value="1"/>
</dbReference>
<protein>
    <submittedName>
        <fullName evidence="2">Iron-sulfur cluster assembly accessory protein</fullName>
    </submittedName>
</protein>
<keyword evidence="3" id="KW-1185">Reference proteome</keyword>